<dbReference type="FunFam" id="3.40.50.300:FF:000011">
    <property type="entry name" value="Putative ABC transporter ATP-binding component"/>
    <property type="match status" value="1"/>
</dbReference>
<dbReference type="InterPro" id="IPR003439">
    <property type="entry name" value="ABC_transporter-like_ATP-bd"/>
</dbReference>
<dbReference type="SMART" id="SM00382">
    <property type="entry name" value="AAA"/>
    <property type="match status" value="2"/>
</dbReference>
<dbReference type="PROSITE" id="PS50893">
    <property type="entry name" value="ABC_TRANSPORTER_2"/>
    <property type="match status" value="2"/>
</dbReference>
<dbReference type="GO" id="GO:0005524">
    <property type="term" value="F:ATP binding"/>
    <property type="evidence" value="ECO:0007669"/>
    <property type="project" value="UniProtKB-KW"/>
</dbReference>
<dbReference type="Gene3D" id="3.40.50.300">
    <property type="entry name" value="P-loop containing nucleotide triphosphate hydrolases"/>
    <property type="match status" value="2"/>
</dbReference>
<sequence>MCVDVRSEMEHLLREDATGLDEQTREYLAALLLEEEEEQNEEKEEEEEEEEEEGRELKEKEEELRSILCEFVPGDDGATADRLLALRRSWRREAPRAAAATPRRLGRVVTIGDQEERGAAGTTGGEAECCHEEPPPPPQATATATAAVGTTPQKKGAAAAPAAAPRFNADDYGSARHAALDELDDLDDHSAKWAELQASGEKGIWSGTQKRYVHSWGGRGMGGRGVPKLYSTRNPNVHLDNVTLHYKGKELLGEYSGPGTGYLGLVGSTLSLQQGRCYALIGRNGVGKSTLLKRIARGALPGFPPHLRCAYLQQESVGVEGTVLDALLRSDDRLDALRAEVEEWEGALADGDEAEAAAAYLAELYDRVDALEAEAAERVPRARRMLAELGFAPHALASPAASLSGGWRMRLSLAQCFFSRADVLLLDEPTNHLDVRGALWLRRQLLSPARATWTALLVSHEREFVEAVCTDVILFEHKKLTYHRGGLASYLASAEQAAAHAATRAAAVGKQQARQRAFIAAQRNAAGRADEGKLRQAKEREAKLERQEYVRTAGRFKTSYASPERVRAPPREHSLRFHLPQPRGAAGAALTAEGVSFGYGGGGRVLDGVTVQLGVGSRVAVVGENGAGKSTLVRLLCGALLPTGGEVRRHGGLRVALVEQQTTEVLRAHLDESAVQLLLRQLGGGVRQQQLLNHLGAFGLSGELATCPIGMLSGGQKARLALAHAMWDAPHLLILDEPTNHLDSDALEALKAGIAGFKGGVVAISHSADFVASFCKEVWVLKGGRLATHHVEDSSDFGQVFSDYCNTILAEFDS</sequence>
<keyword evidence="4" id="KW-0175">Coiled coil</keyword>
<accession>A0AB34J4W0</accession>
<feature type="coiled-coil region" evidence="4">
    <location>
        <begin position="327"/>
        <end position="374"/>
    </location>
</feature>
<dbReference type="InterPro" id="IPR050611">
    <property type="entry name" value="ABCF"/>
</dbReference>
<evidence type="ECO:0000256" key="4">
    <source>
        <dbReference type="SAM" id="Coils"/>
    </source>
</evidence>
<protein>
    <recommendedName>
        <fullName evidence="6">ABC transporter domain-containing protein</fullName>
    </recommendedName>
</protein>
<feature type="domain" description="ABC transporter" evidence="6">
    <location>
        <begin position="237"/>
        <end position="510"/>
    </location>
</feature>
<evidence type="ECO:0000256" key="2">
    <source>
        <dbReference type="ARBA" id="ARBA00022741"/>
    </source>
</evidence>
<evidence type="ECO:0000313" key="8">
    <source>
        <dbReference type="Proteomes" id="UP001515480"/>
    </source>
</evidence>
<evidence type="ECO:0000256" key="5">
    <source>
        <dbReference type="SAM" id="MobiDB-lite"/>
    </source>
</evidence>
<evidence type="ECO:0000256" key="3">
    <source>
        <dbReference type="ARBA" id="ARBA00022840"/>
    </source>
</evidence>
<dbReference type="InterPro" id="IPR027417">
    <property type="entry name" value="P-loop_NTPase"/>
</dbReference>
<dbReference type="GO" id="GO:0016887">
    <property type="term" value="F:ATP hydrolysis activity"/>
    <property type="evidence" value="ECO:0007669"/>
    <property type="project" value="InterPro"/>
</dbReference>
<gene>
    <name evidence="7" type="ORF">AB1Y20_004975</name>
</gene>
<dbReference type="PANTHER" id="PTHR19211">
    <property type="entry name" value="ATP-BINDING TRANSPORT PROTEIN-RELATED"/>
    <property type="match status" value="1"/>
</dbReference>
<reference evidence="7 8" key="1">
    <citation type="journal article" date="2024" name="Science">
        <title>Giant polyketide synthase enzymes in the biosynthesis of giant marine polyether toxins.</title>
        <authorList>
            <person name="Fallon T.R."/>
            <person name="Shende V.V."/>
            <person name="Wierzbicki I.H."/>
            <person name="Pendleton A.L."/>
            <person name="Watervoot N.F."/>
            <person name="Auber R.P."/>
            <person name="Gonzalez D.J."/>
            <person name="Wisecaver J.H."/>
            <person name="Moore B.S."/>
        </authorList>
    </citation>
    <scope>NUCLEOTIDE SEQUENCE [LARGE SCALE GENOMIC DNA]</scope>
    <source>
        <strain evidence="7 8">12B1</strain>
    </source>
</reference>
<keyword evidence="2" id="KW-0547">Nucleotide-binding</keyword>
<dbReference type="EMBL" id="JBGBPQ010000013">
    <property type="protein sequence ID" value="KAL1511685.1"/>
    <property type="molecule type" value="Genomic_DNA"/>
</dbReference>
<feature type="compositionally biased region" description="Low complexity" evidence="5">
    <location>
        <begin position="140"/>
        <end position="162"/>
    </location>
</feature>
<proteinExistence type="predicted"/>
<comment type="caution">
    <text evidence="7">The sequence shown here is derived from an EMBL/GenBank/DDBJ whole genome shotgun (WGS) entry which is preliminary data.</text>
</comment>
<dbReference type="PANTHER" id="PTHR19211:SF135">
    <property type="entry name" value="ATPASE, PUTATIVE (AFU_ORTHOLOGUE AFUA_1G16440)-RELATED"/>
    <property type="match status" value="1"/>
</dbReference>
<evidence type="ECO:0000256" key="1">
    <source>
        <dbReference type="ARBA" id="ARBA00022737"/>
    </source>
</evidence>
<keyword evidence="1" id="KW-0677">Repeat</keyword>
<name>A0AB34J4W0_PRYPA</name>
<feature type="region of interest" description="Disordered" evidence="5">
    <location>
        <begin position="33"/>
        <end position="61"/>
    </location>
</feature>
<feature type="region of interest" description="Disordered" evidence="5">
    <location>
        <begin position="112"/>
        <end position="162"/>
    </location>
</feature>
<dbReference type="Proteomes" id="UP001515480">
    <property type="component" value="Unassembled WGS sequence"/>
</dbReference>
<dbReference type="Pfam" id="PF00005">
    <property type="entry name" value="ABC_tran"/>
    <property type="match status" value="2"/>
</dbReference>
<dbReference type="AlphaFoldDB" id="A0AB34J4W0"/>
<organism evidence="7 8">
    <name type="scientific">Prymnesium parvum</name>
    <name type="common">Toxic golden alga</name>
    <dbReference type="NCBI Taxonomy" id="97485"/>
    <lineage>
        <taxon>Eukaryota</taxon>
        <taxon>Haptista</taxon>
        <taxon>Haptophyta</taxon>
        <taxon>Prymnesiophyceae</taxon>
        <taxon>Prymnesiales</taxon>
        <taxon>Prymnesiaceae</taxon>
        <taxon>Prymnesium</taxon>
    </lineage>
</organism>
<feature type="compositionally biased region" description="Acidic residues" evidence="5">
    <location>
        <begin position="33"/>
        <end position="54"/>
    </location>
</feature>
<keyword evidence="8" id="KW-1185">Reference proteome</keyword>
<dbReference type="InterPro" id="IPR003593">
    <property type="entry name" value="AAA+_ATPase"/>
</dbReference>
<feature type="domain" description="ABC transporter" evidence="6">
    <location>
        <begin position="590"/>
        <end position="808"/>
    </location>
</feature>
<evidence type="ECO:0000259" key="6">
    <source>
        <dbReference type="PROSITE" id="PS50893"/>
    </source>
</evidence>
<evidence type="ECO:0000313" key="7">
    <source>
        <dbReference type="EMBL" id="KAL1511685.1"/>
    </source>
</evidence>
<keyword evidence="3" id="KW-0067">ATP-binding</keyword>
<dbReference type="InterPro" id="IPR017871">
    <property type="entry name" value="ABC_transporter-like_CS"/>
</dbReference>
<dbReference type="SUPFAM" id="SSF52540">
    <property type="entry name" value="P-loop containing nucleoside triphosphate hydrolases"/>
    <property type="match status" value="2"/>
</dbReference>
<dbReference type="CDD" id="cd03221">
    <property type="entry name" value="ABCF_EF-3"/>
    <property type="match status" value="1"/>
</dbReference>
<dbReference type="PROSITE" id="PS00211">
    <property type="entry name" value="ABC_TRANSPORTER_1"/>
    <property type="match status" value="1"/>
</dbReference>